<evidence type="ECO:0000259" key="2">
    <source>
        <dbReference type="PROSITE" id="PS50097"/>
    </source>
</evidence>
<feature type="region of interest" description="Disordered" evidence="1">
    <location>
        <begin position="1"/>
        <end position="31"/>
    </location>
</feature>
<dbReference type="SMART" id="SM00225">
    <property type="entry name" value="BTB"/>
    <property type="match status" value="1"/>
</dbReference>
<dbReference type="eggNOG" id="ENOG502STH4">
    <property type="taxonomic scope" value="Eukaryota"/>
</dbReference>
<evidence type="ECO:0000313" key="4">
    <source>
        <dbReference type="Proteomes" id="UP000006753"/>
    </source>
</evidence>
<organism evidence="3 4">
    <name type="scientific">Marssonina brunnea f. sp. multigermtubi (strain MB_m1)</name>
    <name type="common">Marssonina leaf spot fungus</name>
    <dbReference type="NCBI Taxonomy" id="1072389"/>
    <lineage>
        <taxon>Eukaryota</taxon>
        <taxon>Fungi</taxon>
        <taxon>Dikarya</taxon>
        <taxon>Ascomycota</taxon>
        <taxon>Pezizomycotina</taxon>
        <taxon>Leotiomycetes</taxon>
        <taxon>Helotiales</taxon>
        <taxon>Drepanopezizaceae</taxon>
        <taxon>Drepanopeziza</taxon>
    </lineage>
</organism>
<dbReference type="InParanoid" id="K1WDR0"/>
<dbReference type="PANTHER" id="PTHR47843">
    <property type="entry name" value="BTB DOMAIN-CONTAINING PROTEIN-RELATED"/>
    <property type="match status" value="1"/>
</dbReference>
<dbReference type="Proteomes" id="UP000006753">
    <property type="component" value="Unassembled WGS sequence"/>
</dbReference>
<dbReference type="AlphaFoldDB" id="K1WDR0"/>
<reference evidence="3 4" key="1">
    <citation type="journal article" date="2012" name="BMC Genomics">
        <title>Sequencing the genome of Marssonina brunnea reveals fungus-poplar co-evolution.</title>
        <authorList>
            <person name="Zhu S."/>
            <person name="Cao Y.-Z."/>
            <person name="Jiang C."/>
            <person name="Tan B.-Y."/>
            <person name="Wang Z."/>
            <person name="Feng S."/>
            <person name="Zhang L."/>
            <person name="Su X.-H."/>
            <person name="Brejova B."/>
            <person name="Vinar T."/>
            <person name="Xu M."/>
            <person name="Wang M.-X."/>
            <person name="Zhang S.-G."/>
            <person name="Huang M.-R."/>
            <person name="Wu R."/>
            <person name="Zhou Y."/>
        </authorList>
    </citation>
    <scope>NUCLEOTIDE SEQUENCE [LARGE SCALE GENOMIC DNA]</scope>
    <source>
        <strain evidence="3 4">MB_m1</strain>
    </source>
</reference>
<dbReference type="Gene3D" id="3.30.710.10">
    <property type="entry name" value="Potassium Channel Kv1.1, Chain A"/>
    <property type="match status" value="1"/>
</dbReference>
<feature type="domain" description="BTB" evidence="2">
    <location>
        <begin position="39"/>
        <end position="110"/>
    </location>
</feature>
<gene>
    <name evidence="3" type="ORF">MBM_06178</name>
</gene>
<keyword evidence="4" id="KW-1185">Reference proteome</keyword>
<evidence type="ECO:0000256" key="1">
    <source>
        <dbReference type="SAM" id="MobiDB-lite"/>
    </source>
</evidence>
<dbReference type="PANTHER" id="PTHR47843:SF2">
    <property type="entry name" value="BTB DOMAIN-CONTAINING PROTEIN"/>
    <property type="match status" value="1"/>
</dbReference>
<sequence>MSGTSLSAGEKASKSRASSNKNSRKNSKTGLPCFSDPKSLVTFIVGPDPDPVEFLVHKEIICHHSKVFKAAFNGTFLEGQTQTYRLQDTTQGAFRLLTQWIYFQKLNIPQIPPGSVVDEDDEALAGEGEAALAELYVLADKFAMAPLQNAVIDEIENIGLVTRNIPVDIFNYIYENTSPGSALRRYVVLIATSFELGPEISESNHPYEMTIEMCREFISQRASKRIKKIKISDFYVKLDDE</sequence>
<dbReference type="CDD" id="cd18186">
    <property type="entry name" value="BTB_POZ_ZBTB_KLHL-like"/>
    <property type="match status" value="1"/>
</dbReference>
<protein>
    <recommendedName>
        <fullName evidence="2">BTB domain-containing protein</fullName>
    </recommendedName>
</protein>
<dbReference type="GeneID" id="18762113"/>
<dbReference type="PROSITE" id="PS50097">
    <property type="entry name" value="BTB"/>
    <property type="match status" value="1"/>
</dbReference>
<dbReference type="InterPro" id="IPR000210">
    <property type="entry name" value="BTB/POZ_dom"/>
</dbReference>
<dbReference type="Pfam" id="PF00651">
    <property type="entry name" value="BTB"/>
    <property type="match status" value="1"/>
</dbReference>
<name>K1WDR0_MARBU</name>
<dbReference type="KEGG" id="mbe:MBM_06178"/>
<dbReference type="EMBL" id="JH921441">
    <property type="protein sequence ID" value="EKD15550.1"/>
    <property type="molecule type" value="Genomic_DNA"/>
</dbReference>
<dbReference type="OMA" id="ACEHSEV"/>
<dbReference type="HOGENOM" id="CLU_092865_0_0_1"/>
<dbReference type="OrthoDB" id="194443at2759"/>
<accession>K1WDR0</accession>
<dbReference type="SUPFAM" id="SSF54695">
    <property type="entry name" value="POZ domain"/>
    <property type="match status" value="1"/>
</dbReference>
<dbReference type="InterPro" id="IPR011333">
    <property type="entry name" value="SKP1/BTB/POZ_sf"/>
</dbReference>
<proteinExistence type="predicted"/>
<dbReference type="STRING" id="1072389.K1WDR0"/>
<evidence type="ECO:0000313" key="3">
    <source>
        <dbReference type="EMBL" id="EKD15550.1"/>
    </source>
</evidence>